<sequence>MSTEPEQTEDDFQKELIELFGQEAQEWLIQIHSALTELESQPDTDRHAQLVDAVVRGITSLGGSAATVNLPDVERATFALLPFIDTLKDRTTATKQDFGTVREQFCLVIASVTMATGITLDLGPVQDTPLQPEPAIDFLTLLNALRMLQDEQVAKGVASRSLIPQVMHRLEQEARQGESRIQTAAFQQLLGELQNTDARCLDSLREALPGIAHNLSRLRVEGVTGLEPNNVLGTCMQQIEQLQGMAKQVNATPLVTFLTGLQSFLALIVQRRIVIASQRVEAVEGRILAVMTTIEDWITAGQQERDLMSRLLPAA</sequence>
<evidence type="ECO:0000256" key="1">
    <source>
        <dbReference type="PROSITE-ProRule" id="PRU00110"/>
    </source>
</evidence>
<evidence type="ECO:0000313" key="4">
    <source>
        <dbReference type="Proteomes" id="UP000001660"/>
    </source>
</evidence>
<dbReference type="GO" id="GO:0000160">
    <property type="term" value="P:phosphorelay signal transduction system"/>
    <property type="evidence" value="ECO:0007669"/>
    <property type="project" value="InterPro"/>
</dbReference>
<dbReference type="OrthoDB" id="9790929at2"/>
<evidence type="ECO:0000259" key="2">
    <source>
        <dbReference type="PROSITE" id="PS50894"/>
    </source>
</evidence>
<feature type="domain" description="HPt" evidence="2">
    <location>
        <begin position="9"/>
        <end position="118"/>
    </location>
</feature>
<dbReference type="eggNOG" id="COG2206">
    <property type="taxonomic scope" value="Bacteria"/>
</dbReference>
<dbReference type="InterPro" id="IPR036641">
    <property type="entry name" value="HPT_dom_sf"/>
</dbReference>
<comment type="caution">
    <text evidence="1">Lacks conserved residue(s) required for the propagation of feature annotation.</text>
</comment>
<dbReference type="PROSITE" id="PS50894">
    <property type="entry name" value="HPT"/>
    <property type="match status" value="1"/>
</dbReference>
<dbReference type="EMBL" id="FP929003">
    <property type="protein sequence ID" value="CBK42356.1"/>
    <property type="molecule type" value="Genomic_DNA"/>
</dbReference>
<dbReference type="HOGENOM" id="CLU_881902_0_0_0"/>
<dbReference type="KEGG" id="nde:NIDE2650"/>
<dbReference type="STRING" id="330214.NIDE2650"/>
<dbReference type="SUPFAM" id="SSF47226">
    <property type="entry name" value="Histidine-containing phosphotransfer domain, HPT domain"/>
    <property type="match status" value="1"/>
</dbReference>
<dbReference type="Proteomes" id="UP000001660">
    <property type="component" value="Chromosome"/>
</dbReference>
<dbReference type="InterPro" id="IPR008207">
    <property type="entry name" value="Sig_transdc_His_kin_Hpt_dom"/>
</dbReference>
<reference evidence="3 4" key="1">
    <citation type="journal article" date="2010" name="Proc. Natl. Acad. Sci. U.S.A.">
        <title>A Nitrospira metagenome illuminates the physiology and evolution of globally important nitrite-oxidizing bacteria.</title>
        <authorList>
            <person name="Lucker S."/>
            <person name="Wagner M."/>
            <person name="Maixner F."/>
            <person name="Pelletier E."/>
            <person name="Koch H."/>
            <person name="Vacherie B."/>
            <person name="Rattei T."/>
            <person name="Sinninghe Damste J."/>
            <person name="Spieck E."/>
            <person name="Le Paslier D."/>
            <person name="Daims H."/>
        </authorList>
    </citation>
    <scope>NUCLEOTIDE SEQUENCE [LARGE SCALE GENOMIC DNA]</scope>
</reference>
<organism evidence="3 4">
    <name type="scientific">Nitrospira defluvii</name>
    <dbReference type="NCBI Taxonomy" id="330214"/>
    <lineage>
        <taxon>Bacteria</taxon>
        <taxon>Pseudomonadati</taxon>
        <taxon>Nitrospirota</taxon>
        <taxon>Nitrospiria</taxon>
        <taxon>Nitrospirales</taxon>
        <taxon>Nitrospiraceae</taxon>
        <taxon>Nitrospira</taxon>
    </lineage>
</organism>
<evidence type="ECO:0000313" key="3">
    <source>
        <dbReference type="EMBL" id="CBK42356.1"/>
    </source>
</evidence>
<gene>
    <name evidence="3" type="ORF">NIDE2650</name>
</gene>
<proteinExistence type="predicted"/>
<keyword evidence="4" id="KW-1185">Reference proteome</keyword>
<dbReference type="Gene3D" id="1.20.120.160">
    <property type="entry name" value="HPT domain"/>
    <property type="match status" value="1"/>
</dbReference>
<name>D8PGG9_9BACT</name>
<accession>D8PGG9</accession>
<dbReference type="GO" id="GO:0004672">
    <property type="term" value="F:protein kinase activity"/>
    <property type="evidence" value="ECO:0007669"/>
    <property type="project" value="UniProtKB-ARBA"/>
</dbReference>
<protein>
    <recommendedName>
        <fullName evidence="2">HPt domain-containing protein</fullName>
    </recommendedName>
</protein>
<dbReference type="AlphaFoldDB" id="D8PGG9"/>